<protein>
    <submittedName>
        <fullName evidence="1">Uncharacterized protein</fullName>
    </submittedName>
</protein>
<reference evidence="1" key="1">
    <citation type="submission" date="2020-03" db="EMBL/GenBank/DDBJ databases">
        <title>The deep terrestrial virosphere.</title>
        <authorList>
            <person name="Holmfeldt K."/>
            <person name="Nilsson E."/>
            <person name="Simone D."/>
            <person name="Lopez-Fernandez M."/>
            <person name="Wu X."/>
            <person name="de Brujin I."/>
            <person name="Lundin D."/>
            <person name="Andersson A."/>
            <person name="Bertilsson S."/>
            <person name="Dopson M."/>
        </authorList>
    </citation>
    <scope>NUCLEOTIDE SEQUENCE</scope>
    <source>
        <strain evidence="1">MM415A05741</strain>
    </source>
</reference>
<dbReference type="AlphaFoldDB" id="A0A6M3JG74"/>
<accession>A0A6M3JG74</accession>
<name>A0A6M3JG74_9ZZZZ</name>
<dbReference type="EMBL" id="MT141649">
    <property type="protein sequence ID" value="QJA68790.1"/>
    <property type="molecule type" value="Genomic_DNA"/>
</dbReference>
<evidence type="ECO:0000313" key="1">
    <source>
        <dbReference type="EMBL" id="QJA68790.1"/>
    </source>
</evidence>
<organism evidence="1">
    <name type="scientific">viral metagenome</name>
    <dbReference type="NCBI Taxonomy" id="1070528"/>
    <lineage>
        <taxon>unclassified sequences</taxon>
        <taxon>metagenomes</taxon>
        <taxon>organismal metagenomes</taxon>
    </lineage>
</organism>
<proteinExistence type="predicted"/>
<sequence length="60" mass="6771">MNKPTKMPTELVRITGTTEDGITVERGEWPLCADDLIGFIGIGVDLDSWEITHLEQWPDE</sequence>
<gene>
    <name evidence="1" type="ORF">MM415A05741_0008</name>
</gene>